<accession>A0A3A8IZV5</accession>
<dbReference type="Proteomes" id="UP000268094">
    <property type="component" value="Unassembled WGS sequence"/>
</dbReference>
<dbReference type="RefSeq" id="WP_120541298.1">
    <property type="nucleotide sequence ID" value="NZ_RAVZ01000087.1"/>
</dbReference>
<evidence type="ECO:0000256" key="1">
    <source>
        <dbReference type="SAM" id="SignalP"/>
    </source>
</evidence>
<gene>
    <name evidence="2" type="ORF">D7V88_14860</name>
</gene>
<sequence length="234" mass="24498">MRKSILSTLVMLGTAGSLTACDFEQPSAGCIVQEGVWFAKYEALDAPTGADCADSEPLAGDDLGVFKFANPDQGTSQLVIRPYALASLGQFDPANSYAGLQTIGSLETTTDADDFCKATEFNSAGVNASTGKYAGAAAEAITYQFDNVQVYSNPGAPGTQMAGELTYTNNGCVSHYVWRAMWPSTGCDPEADPADPTSGPVLCGEGSGINPDFKVQCDEELHACVLTDNVPSFK</sequence>
<evidence type="ECO:0000313" key="3">
    <source>
        <dbReference type="Proteomes" id="UP000268094"/>
    </source>
</evidence>
<evidence type="ECO:0008006" key="4">
    <source>
        <dbReference type="Google" id="ProtNLM"/>
    </source>
</evidence>
<dbReference type="EMBL" id="RAVZ01000087">
    <property type="protein sequence ID" value="RKG88076.1"/>
    <property type="molecule type" value="Genomic_DNA"/>
</dbReference>
<feature type="chain" id="PRO_5017278470" description="Lipoprotein MlpA" evidence="1">
    <location>
        <begin position="21"/>
        <end position="234"/>
    </location>
</feature>
<reference evidence="3" key="1">
    <citation type="submission" date="2018-09" db="EMBL/GenBank/DDBJ databases">
        <authorList>
            <person name="Livingstone P.G."/>
            <person name="Whitworth D.E."/>
        </authorList>
    </citation>
    <scope>NUCLEOTIDE SEQUENCE [LARGE SCALE GENOMIC DNA]</scope>
    <source>
        <strain evidence="3">CA054A</strain>
    </source>
</reference>
<dbReference type="AlphaFoldDB" id="A0A3A8IZV5"/>
<comment type="caution">
    <text evidence="2">The sequence shown here is derived from an EMBL/GenBank/DDBJ whole genome shotgun (WGS) entry which is preliminary data.</text>
</comment>
<feature type="signal peptide" evidence="1">
    <location>
        <begin position="1"/>
        <end position="20"/>
    </location>
</feature>
<evidence type="ECO:0000313" key="2">
    <source>
        <dbReference type="EMBL" id="RKG88076.1"/>
    </source>
</evidence>
<organism evidence="2 3">
    <name type="scientific">Corallococcus terminator</name>
    <dbReference type="NCBI Taxonomy" id="2316733"/>
    <lineage>
        <taxon>Bacteria</taxon>
        <taxon>Pseudomonadati</taxon>
        <taxon>Myxococcota</taxon>
        <taxon>Myxococcia</taxon>
        <taxon>Myxococcales</taxon>
        <taxon>Cystobacterineae</taxon>
        <taxon>Myxococcaceae</taxon>
        <taxon>Corallococcus</taxon>
    </lineage>
</organism>
<dbReference type="OrthoDB" id="5504984at2"/>
<keyword evidence="1" id="KW-0732">Signal</keyword>
<protein>
    <recommendedName>
        <fullName evidence="4">Lipoprotein MlpA</fullName>
    </recommendedName>
</protein>
<keyword evidence="3" id="KW-1185">Reference proteome</keyword>
<name>A0A3A8IZV5_9BACT</name>
<dbReference type="PROSITE" id="PS51257">
    <property type="entry name" value="PROKAR_LIPOPROTEIN"/>
    <property type="match status" value="1"/>
</dbReference>
<proteinExistence type="predicted"/>